<organism evidence="2 3">
    <name type="scientific">Ignelater luminosus</name>
    <name type="common">Cucubano</name>
    <name type="synonym">Pyrophorus luminosus</name>
    <dbReference type="NCBI Taxonomy" id="2038154"/>
    <lineage>
        <taxon>Eukaryota</taxon>
        <taxon>Metazoa</taxon>
        <taxon>Ecdysozoa</taxon>
        <taxon>Arthropoda</taxon>
        <taxon>Hexapoda</taxon>
        <taxon>Insecta</taxon>
        <taxon>Pterygota</taxon>
        <taxon>Neoptera</taxon>
        <taxon>Endopterygota</taxon>
        <taxon>Coleoptera</taxon>
        <taxon>Polyphaga</taxon>
        <taxon>Elateriformia</taxon>
        <taxon>Elateroidea</taxon>
        <taxon>Elateridae</taxon>
        <taxon>Agrypninae</taxon>
        <taxon>Pyrophorini</taxon>
        <taxon>Ignelater</taxon>
    </lineage>
</organism>
<name>A0A8K0G8Z5_IGNLU</name>
<dbReference type="OrthoDB" id="7604615at2759"/>
<feature type="compositionally biased region" description="Basic and acidic residues" evidence="1">
    <location>
        <begin position="24"/>
        <end position="37"/>
    </location>
</feature>
<sequence>MNESSVEETIEEPYYPISEDEWETSPKEADEVVNDEFRQKRRSKTKIATSTVDEKQEKIANTDLNEAKLNEDDALIKEFTTSKILHFRRAQVCFDLLKSKKKNPDNSELVLDEESSEVDNKIEDDDNSETEDFE</sequence>
<evidence type="ECO:0000256" key="1">
    <source>
        <dbReference type="SAM" id="MobiDB-lite"/>
    </source>
</evidence>
<feature type="region of interest" description="Disordered" evidence="1">
    <location>
        <begin position="102"/>
        <end position="134"/>
    </location>
</feature>
<feature type="compositionally biased region" description="Acidic residues" evidence="1">
    <location>
        <begin position="110"/>
        <end position="134"/>
    </location>
</feature>
<comment type="caution">
    <text evidence="2">The sequence shown here is derived from an EMBL/GenBank/DDBJ whole genome shotgun (WGS) entry which is preliminary data.</text>
</comment>
<evidence type="ECO:0000313" key="3">
    <source>
        <dbReference type="Proteomes" id="UP000801492"/>
    </source>
</evidence>
<protein>
    <submittedName>
        <fullName evidence="2">Uncharacterized protein</fullName>
    </submittedName>
</protein>
<accession>A0A8K0G8Z5</accession>
<dbReference type="Proteomes" id="UP000801492">
    <property type="component" value="Unassembled WGS sequence"/>
</dbReference>
<dbReference type="AlphaFoldDB" id="A0A8K0G8Z5"/>
<gene>
    <name evidence="2" type="ORF">ILUMI_15997</name>
</gene>
<keyword evidence="3" id="KW-1185">Reference proteome</keyword>
<feature type="compositionally biased region" description="Acidic residues" evidence="1">
    <location>
        <begin position="1"/>
        <end position="11"/>
    </location>
</feature>
<evidence type="ECO:0000313" key="2">
    <source>
        <dbReference type="EMBL" id="KAF2890176.1"/>
    </source>
</evidence>
<proteinExistence type="predicted"/>
<dbReference type="EMBL" id="VTPC01057017">
    <property type="protein sequence ID" value="KAF2890176.1"/>
    <property type="molecule type" value="Genomic_DNA"/>
</dbReference>
<reference evidence="2" key="1">
    <citation type="submission" date="2019-08" db="EMBL/GenBank/DDBJ databases">
        <title>The genome of the North American firefly Photinus pyralis.</title>
        <authorList>
            <consortium name="Photinus pyralis genome working group"/>
            <person name="Fallon T.R."/>
            <person name="Sander Lower S.E."/>
            <person name="Weng J.-K."/>
        </authorList>
    </citation>
    <scope>NUCLEOTIDE SEQUENCE</scope>
    <source>
        <strain evidence="2">TRF0915ILg1</strain>
        <tissue evidence="2">Whole body</tissue>
    </source>
</reference>
<feature type="region of interest" description="Disordered" evidence="1">
    <location>
        <begin position="1"/>
        <end position="37"/>
    </location>
</feature>